<dbReference type="AlphaFoldDB" id="A0A1M4XGH0"/>
<dbReference type="PANTHER" id="PTHR43420">
    <property type="entry name" value="ACETYLTRANSFERASE"/>
    <property type="match status" value="1"/>
</dbReference>
<evidence type="ECO:0000256" key="1">
    <source>
        <dbReference type="ARBA" id="ARBA00022679"/>
    </source>
</evidence>
<dbReference type="SUPFAM" id="SSF55729">
    <property type="entry name" value="Acyl-CoA N-acyltransferases (Nat)"/>
    <property type="match status" value="1"/>
</dbReference>
<dbReference type="Proteomes" id="UP000184035">
    <property type="component" value="Unassembled WGS sequence"/>
</dbReference>
<dbReference type="RefSeq" id="WP_072896610.1">
    <property type="nucleotide sequence ID" value="NZ_FQVM01000018.1"/>
</dbReference>
<accession>A0A1M4XGH0</accession>
<dbReference type="Gene3D" id="3.40.630.30">
    <property type="match status" value="1"/>
</dbReference>
<organism evidence="4 5">
    <name type="scientific">Clostridium fallax</name>
    <dbReference type="NCBI Taxonomy" id="1533"/>
    <lineage>
        <taxon>Bacteria</taxon>
        <taxon>Bacillati</taxon>
        <taxon>Bacillota</taxon>
        <taxon>Clostridia</taxon>
        <taxon>Eubacteriales</taxon>
        <taxon>Clostridiaceae</taxon>
        <taxon>Clostridium</taxon>
    </lineage>
</organism>
<evidence type="ECO:0000259" key="3">
    <source>
        <dbReference type="PROSITE" id="PS51186"/>
    </source>
</evidence>
<dbReference type="CDD" id="cd04301">
    <property type="entry name" value="NAT_SF"/>
    <property type="match status" value="1"/>
</dbReference>
<name>A0A1M4XGH0_9CLOT</name>
<evidence type="ECO:0000313" key="5">
    <source>
        <dbReference type="Proteomes" id="UP000184035"/>
    </source>
</evidence>
<evidence type="ECO:0000256" key="2">
    <source>
        <dbReference type="ARBA" id="ARBA00023315"/>
    </source>
</evidence>
<reference evidence="4 5" key="1">
    <citation type="submission" date="2016-11" db="EMBL/GenBank/DDBJ databases">
        <authorList>
            <person name="Jaros S."/>
            <person name="Januszkiewicz K."/>
            <person name="Wedrychowicz H."/>
        </authorList>
    </citation>
    <scope>NUCLEOTIDE SEQUENCE [LARGE SCALE GENOMIC DNA]</scope>
    <source>
        <strain evidence="4 5">DSM 2631</strain>
    </source>
</reference>
<feature type="domain" description="N-acetyltransferase" evidence="3">
    <location>
        <begin position="152"/>
        <end position="296"/>
    </location>
</feature>
<keyword evidence="1 4" id="KW-0808">Transferase</keyword>
<dbReference type="InterPro" id="IPR000182">
    <property type="entry name" value="GNAT_dom"/>
</dbReference>
<evidence type="ECO:0000313" key="4">
    <source>
        <dbReference type="EMBL" id="SHE92456.1"/>
    </source>
</evidence>
<keyword evidence="2" id="KW-0012">Acyltransferase</keyword>
<dbReference type="EMBL" id="FQVM01000018">
    <property type="protein sequence ID" value="SHE92456.1"/>
    <property type="molecule type" value="Genomic_DNA"/>
</dbReference>
<dbReference type="OrthoDB" id="1910906at2"/>
<dbReference type="InterPro" id="IPR050680">
    <property type="entry name" value="YpeA/RimI_acetyltransf"/>
</dbReference>
<dbReference type="GO" id="GO:0016747">
    <property type="term" value="F:acyltransferase activity, transferring groups other than amino-acyl groups"/>
    <property type="evidence" value="ECO:0007669"/>
    <property type="project" value="InterPro"/>
</dbReference>
<dbReference type="Pfam" id="PF00583">
    <property type="entry name" value="Acetyltransf_1"/>
    <property type="match status" value="1"/>
</dbReference>
<proteinExistence type="predicted"/>
<keyword evidence="5" id="KW-1185">Reference proteome</keyword>
<protein>
    <submittedName>
        <fullName evidence="4">Acetyltransferase (GNAT) family protein</fullName>
    </submittedName>
</protein>
<dbReference type="PROSITE" id="PS51186">
    <property type="entry name" value="GNAT"/>
    <property type="match status" value="1"/>
</dbReference>
<gene>
    <name evidence="4" type="ORF">SAMN05443638_11819</name>
</gene>
<dbReference type="STRING" id="1533.SAMN05443638_11819"/>
<sequence>MSIYVENFNLKFTKDILKGKYNNFVTNTIETPLMDKSKKLTLKNKFKIYFQLKFIIFDNRLIGYIRYENLSDFFININEISIDSNYIEEILKSNLSLNEMFSNKVVYYEGFDNKGLDKLLLKLGLFINNKSLLKRLDLKDFNYSYKDKSPFLDISTFVKGKDETLRCDLQNEIFNDPSRIPLNKEDIILDQKQDYYLKDFSIFLKYKGKPIGYGQIIKFHNSYMIVNLGVLDMYRGKGLGKYLIERLLYLAKEKNITKIFIRVDIENNIALNLYNNLGFKYIDTITFYKNKKTNLV</sequence>
<dbReference type="InterPro" id="IPR016181">
    <property type="entry name" value="Acyl_CoA_acyltransferase"/>
</dbReference>